<evidence type="ECO:0000313" key="4">
    <source>
        <dbReference type="Proteomes" id="UP000298763"/>
    </source>
</evidence>
<dbReference type="RefSeq" id="WP_137312085.1">
    <property type="nucleotide sequence ID" value="NZ_CP040017.1"/>
</dbReference>
<dbReference type="InterPro" id="IPR011964">
    <property type="entry name" value="YVTN_b-propeller_repeat"/>
</dbReference>
<evidence type="ECO:0000313" key="2">
    <source>
        <dbReference type="EMBL" id="MBB3224913.1"/>
    </source>
</evidence>
<dbReference type="NCBIfam" id="TIGR02276">
    <property type="entry name" value="beta_rpt_yvtn"/>
    <property type="match status" value="1"/>
</dbReference>
<dbReference type="OrthoDB" id="145213at2"/>
<proteinExistence type="predicted"/>
<gene>
    <name evidence="3" type="ORF">FCL38_01125</name>
    <name evidence="2" type="ORF">FHS02_005783</name>
</gene>
<feature type="signal peptide" evidence="1">
    <location>
        <begin position="1"/>
        <end position="26"/>
    </location>
</feature>
<accession>A0A4P8HK21</accession>
<keyword evidence="1" id="KW-0732">Signal</keyword>
<evidence type="ECO:0000313" key="5">
    <source>
        <dbReference type="Proteomes" id="UP000584325"/>
    </source>
</evidence>
<keyword evidence="4" id="KW-1185">Reference proteome</keyword>
<evidence type="ECO:0000313" key="3">
    <source>
        <dbReference type="EMBL" id="QCP09196.1"/>
    </source>
</evidence>
<organism evidence="2 5">
    <name type="scientific">Pseudoduganella umbonata</name>
    <dbReference type="NCBI Taxonomy" id="864828"/>
    <lineage>
        <taxon>Bacteria</taxon>
        <taxon>Pseudomonadati</taxon>
        <taxon>Pseudomonadota</taxon>
        <taxon>Betaproteobacteria</taxon>
        <taxon>Burkholderiales</taxon>
        <taxon>Oxalobacteraceae</taxon>
        <taxon>Telluria group</taxon>
        <taxon>Pseudoduganella</taxon>
    </lineage>
</organism>
<reference evidence="3 4" key="1">
    <citation type="submission" date="2019-05" db="EMBL/GenBank/DDBJ databases">
        <title>Draft Genome Sequences of Six Type Strains of the Genus Massilia.</title>
        <authorList>
            <person name="Miess H."/>
            <person name="Frediansyhah A."/>
            <person name="Gross H."/>
        </authorList>
    </citation>
    <scope>NUCLEOTIDE SEQUENCE [LARGE SCALE GENOMIC DNA]</scope>
    <source>
        <strain evidence="3 4">DSMZ 26121</strain>
    </source>
</reference>
<name>A0A4P8HK21_9BURK</name>
<dbReference type="InterPro" id="IPR015943">
    <property type="entry name" value="WD40/YVTN_repeat-like_dom_sf"/>
</dbReference>
<dbReference type="Proteomes" id="UP000298763">
    <property type="component" value="Chromosome"/>
</dbReference>
<dbReference type="SUPFAM" id="SSF50974">
    <property type="entry name" value="Nitrous oxide reductase, N-terminal domain"/>
    <property type="match status" value="1"/>
</dbReference>
<dbReference type="Proteomes" id="UP000584325">
    <property type="component" value="Unassembled WGS sequence"/>
</dbReference>
<dbReference type="Gene3D" id="2.130.10.10">
    <property type="entry name" value="YVTN repeat-like/Quinoprotein amine dehydrogenase"/>
    <property type="match status" value="1"/>
</dbReference>
<dbReference type="AlphaFoldDB" id="A0A4P8HK21"/>
<sequence length="66" mass="6830">MHRFRLTLVLATLTLAAVSLSVGAGAAPLAYVPNEKSATLSVIDTATATRIGDIAVGQLPWGVLIR</sequence>
<dbReference type="EMBL" id="CP040017">
    <property type="protein sequence ID" value="QCP09196.1"/>
    <property type="molecule type" value="Genomic_DNA"/>
</dbReference>
<dbReference type="EMBL" id="JACHXS010000015">
    <property type="protein sequence ID" value="MBB3224913.1"/>
    <property type="molecule type" value="Genomic_DNA"/>
</dbReference>
<evidence type="ECO:0000256" key="1">
    <source>
        <dbReference type="SAM" id="SignalP"/>
    </source>
</evidence>
<reference evidence="2 5" key="2">
    <citation type="submission" date="2020-08" db="EMBL/GenBank/DDBJ databases">
        <title>Genomic Encyclopedia of Type Strains, Phase III (KMG-III): the genomes of soil and plant-associated and newly described type strains.</title>
        <authorList>
            <person name="Whitman W."/>
        </authorList>
    </citation>
    <scope>NUCLEOTIDE SEQUENCE [LARGE SCALE GENOMIC DNA]</scope>
    <source>
        <strain evidence="2 5">CECT 7753</strain>
    </source>
</reference>
<feature type="chain" id="PRO_5044607160" evidence="1">
    <location>
        <begin position="27"/>
        <end position="66"/>
    </location>
</feature>
<dbReference type="InterPro" id="IPR011045">
    <property type="entry name" value="N2O_reductase_N"/>
</dbReference>
<protein>
    <submittedName>
        <fullName evidence="2">YVTN family beta-propeller protein</fullName>
    </submittedName>
</protein>